<dbReference type="InterPro" id="IPR025748">
    <property type="entry name" value="PrcB_C_dom"/>
</dbReference>
<protein>
    <submittedName>
        <fullName evidence="3">Protease complex subunit PrcB family protein</fullName>
    </submittedName>
</protein>
<dbReference type="Proteomes" id="UP001614216">
    <property type="component" value="Unassembled WGS sequence"/>
</dbReference>
<keyword evidence="3" id="KW-0378">Hydrolase</keyword>
<reference evidence="3 4" key="1">
    <citation type="submission" date="2024-08" db="EMBL/GenBank/DDBJ databases">
        <authorList>
            <person name="Vancuren S.J."/>
            <person name="Allen-Vercoe E."/>
        </authorList>
    </citation>
    <scope>NUCLEOTIDE SEQUENCE [LARGE SCALE GENOMIC DNA]</scope>
    <source>
        <strain evidence="3 4">16-6-I_42_FAA</strain>
    </source>
</reference>
<proteinExistence type="predicted"/>
<keyword evidence="4" id="KW-1185">Reference proteome</keyword>
<dbReference type="Pfam" id="PF14343">
    <property type="entry name" value="PrcB_C"/>
    <property type="match status" value="1"/>
</dbReference>
<dbReference type="PROSITE" id="PS51257">
    <property type="entry name" value="PROKAR_LIPOPROTEIN"/>
    <property type="match status" value="1"/>
</dbReference>
<organism evidence="3 4">
    <name type="scientific">Dorea amylophila</name>
    <dbReference type="NCBI Taxonomy" id="2981789"/>
    <lineage>
        <taxon>Bacteria</taxon>
        <taxon>Bacillati</taxon>
        <taxon>Bacillota</taxon>
        <taxon>Clostridia</taxon>
        <taxon>Lachnospirales</taxon>
        <taxon>Lachnospiraceae</taxon>
        <taxon>Dorea</taxon>
    </lineage>
</organism>
<feature type="chain" id="PRO_5045301827" evidence="1">
    <location>
        <begin position="24"/>
        <end position="139"/>
    </location>
</feature>
<accession>A0ABW8B196</accession>
<evidence type="ECO:0000256" key="1">
    <source>
        <dbReference type="SAM" id="SignalP"/>
    </source>
</evidence>
<gene>
    <name evidence="3" type="ORF">ACIF0M_13100</name>
</gene>
<keyword evidence="3" id="KW-0645">Protease</keyword>
<evidence type="ECO:0000259" key="2">
    <source>
        <dbReference type="Pfam" id="PF14343"/>
    </source>
</evidence>
<evidence type="ECO:0000313" key="3">
    <source>
        <dbReference type="EMBL" id="MFI7846440.1"/>
    </source>
</evidence>
<dbReference type="RefSeq" id="WP_242998924.1">
    <property type="nucleotide sequence ID" value="NZ_JBDOPU010000010.1"/>
</dbReference>
<dbReference type="GO" id="GO:0008233">
    <property type="term" value="F:peptidase activity"/>
    <property type="evidence" value="ECO:0007669"/>
    <property type="project" value="UniProtKB-KW"/>
</dbReference>
<keyword evidence="1" id="KW-0732">Signal</keyword>
<dbReference type="GO" id="GO:0006508">
    <property type="term" value="P:proteolysis"/>
    <property type="evidence" value="ECO:0007669"/>
    <property type="project" value="UniProtKB-KW"/>
</dbReference>
<sequence>MKRIKMFLTVIAVTMLLSGCSFGTIEEQKTGDVIYEIVKKEEIPEQLKEEIKEAGKKEMWISYADTGKEETYLYVVRGYGTQQTTGYSIEVNACYETVDTVVIRTTLQGPEKKEKIHKKKTYPYIVIKMPYTEKQIIYE</sequence>
<name>A0ABW8B196_9FIRM</name>
<evidence type="ECO:0000313" key="4">
    <source>
        <dbReference type="Proteomes" id="UP001614216"/>
    </source>
</evidence>
<feature type="domain" description="PrcB C-terminal" evidence="2">
    <location>
        <begin position="73"/>
        <end position="130"/>
    </location>
</feature>
<feature type="signal peptide" evidence="1">
    <location>
        <begin position="1"/>
        <end position="23"/>
    </location>
</feature>
<dbReference type="EMBL" id="JBITRD010000013">
    <property type="protein sequence ID" value="MFI7846440.1"/>
    <property type="molecule type" value="Genomic_DNA"/>
</dbReference>
<comment type="caution">
    <text evidence="3">The sequence shown here is derived from an EMBL/GenBank/DDBJ whole genome shotgun (WGS) entry which is preliminary data.</text>
</comment>